<dbReference type="EMBL" id="NBNE01004062">
    <property type="protein sequence ID" value="OWZ06209.1"/>
    <property type="molecule type" value="Genomic_DNA"/>
</dbReference>
<comment type="caution">
    <text evidence="2">The sequence shown here is derived from an EMBL/GenBank/DDBJ whole genome shotgun (WGS) entry which is preliminary data.</text>
</comment>
<evidence type="ECO:0000313" key="3">
    <source>
        <dbReference type="Proteomes" id="UP000198211"/>
    </source>
</evidence>
<gene>
    <name evidence="2" type="ORF">PHMEG_00021565</name>
</gene>
<organism evidence="2 3">
    <name type="scientific">Phytophthora megakarya</name>
    <dbReference type="NCBI Taxonomy" id="4795"/>
    <lineage>
        <taxon>Eukaryota</taxon>
        <taxon>Sar</taxon>
        <taxon>Stramenopiles</taxon>
        <taxon>Oomycota</taxon>
        <taxon>Peronosporomycetes</taxon>
        <taxon>Peronosporales</taxon>
        <taxon>Peronosporaceae</taxon>
        <taxon>Phytophthora</taxon>
    </lineage>
</organism>
<protein>
    <submittedName>
        <fullName evidence="2">Uncharacterized protein</fullName>
    </submittedName>
</protein>
<feature type="region of interest" description="Disordered" evidence="1">
    <location>
        <begin position="1"/>
        <end position="41"/>
    </location>
</feature>
<proteinExistence type="predicted"/>
<dbReference type="Proteomes" id="UP000198211">
    <property type="component" value="Unassembled WGS sequence"/>
</dbReference>
<feature type="compositionally biased region" description="Basic and acidic residues" evidence="1">
    <location>
        <begin position="1"/>
        <end position="13"/>
    </location>
</feature>
<sequence length="186" mass="20767">MTRVEGEPARDELAQASVEGPDVVEPPVQQGTPKPSQDVYVKPLEEKAPSVVKAESKVQGLTADDSVPESESKKIVRRTVVRVTSEPTSVPPTRRDSRRPRKFLTFVLQQACLDDWDEAWFSELRPERRGFGLIKDLAAIQAVATLLEAGQCAAVLQTLFFEDFHFNNAVPEWFRTHVVNVGLDII</sequence>
<keyword evidence="3" id="KW-1185">Reference proteome</keyword>
<name>A0A225VMG0_9STRA</name>
<reference evidence="3" key="1">
    <citation type="submission" date="2017-03" db="EMBL/GenBank/DDBJ databases">
        <title>Phytopthora megakarya and P. palmivora, two closely related causual agents of cacao black pod achieved similar genome size and gene model numbers by different mechanisms.</title>
        <authorList>
            <person name="Ali S."/>
            <person name="Shao J."/>
            <person name="Larry D.J."/>
            <person name="Kronmiller B."/>
            <person name="Shen D."/>
            <person name="Strem M.D."/>
            <person name="Melnick R.L."/>
            <person name="Guiltinan M.J."/>
            <person name="Tyler B.M."/>
            <person name="Meinhardt L.W."/>
            <person name="Bailey B.A."/>
        </authorList>
    </citation>
    <scope>NUCLEOTIDE SEQUENCE [LARGE SCALE GENOMIC DNA]</scope>
    <source>
        <strain evidence="3">zdho120</strain>
    </source>
</reference>
<accession>A0A225VMG0</accession>
<dbReference type="AlphaFoldDB" id="A0A225VMG0"/>
<evidence type="ECO:0000313" key="2">
    <source>
        <dbReference type="EMBL" id="OWZ06209.1"/>
    </source>
</evidence>
<evidence type="ECO:0000256" key="1">
    <source>
        <dbReference type="SAM" id="MobiDB-lite"/>
    </source>
</evidence>